<evidence type="ECO:0000256" key="6">
    <source>
        <dbReference type="ARBA" id="ARBA00023306"/>
    </source>
</evidence>
<keyword evidence="4" id="KW-0749">Sporulation</keyword>
<dbReference type="InterPro" id="IPR038658">
    <property type="entry name" value="SsgB_sf"/>
</dbReference>
<keyword evidence="8" id="KW-1185">Reference proteome</keyword>
<dbReference type="EMBL" id="JAVRES010000021">
    <property type="protein sequence ID" value="MDT0438987.1"/>
    <property type="molecule type" value="Genomic_DNA"/>
</dbReference>
<organism evidence="7 8">
    <name type="scientific">Streptomyces doudnae</name>
    <dbReference type="NCBI Taxonomy" id="3075536"/>
    <lineage>
        <taxon>Bacteria</taxon>
        <taxon>Bacillati</taxon>
        <taxon>Actinomycetota</taxon>
        <taxon>Actinomycetes</taxon>
        <taxon>Kitasatosporales</taxon>
        <taxon>Streptomycetaceae</taxon>
        <taxon>Streptomyces</taxon>
    </lineage>
</organism>
<gene>
    <name evidence="7" type="ORF">RM877_30395</name>
</gene>
<dbReference type="Proteomes" id="UP001183535">
    <property type="component" value="Unassembled WGS sequence"/>
</dbReference>
<accession>A0ABD5EXT8</accession>
<comment type="similarity">
    <text evidence="2">Belongs to the SsgA family.</text>
</comment>
<keyword evidence="6" id="KW-0131">Cell cycle</keyword>
<protein>
    <submittedName>
        <fullName evidence="7">SsgA family sporulation/cell division regulator</fullName>
    </submittedName>
</protein>
<evidence type="ECO:0000256" key="4">
    <source>
        <dbReference type="ARBA" id="ARBA00022969"/>
    </source>
</evidence>
<proteinExistence type="inferred from homology"/>
<sequence length="137" mass="14735">MHITLEQPTGAHLVIRDGQELPIPLTLRYTSDDPLAVHADFPAHVSVGDEKVTWTFARALLEEGLDAPAGVGNVHIRPAGPRRTVVELHAPEGVAMVCFDTPVLRRFLTRSHTVVEPGGEQIGAVLDDSLTAMFGAV</sequence>
<keyword evidence="3" id="KW-0132">Cell division</keyword>
<comment type="caution">
    <text evidence="7">The sequence shown here is derived from an EMBL/GenBank/DDBJ whole genome shotgun (WGS) entry which is preliminary data.</text>
</comment>
<evidence type="ECO:0000256" key="2">
    <source>
        <dbReference type="ARBA" id="ARBA00009323"/>
    </source>
</evidence>
<evidence type="ECO:0000256" key="3">
    <source>
        <dbReference type="ARBA" id="ARBA00022618"/>
    </source>
</evidence>
<dbReference type="GO" id="GO:0030435">
    <property type="term" value="P:sporulation resulting in formation of a cellular spore"/>
    <property type="evidence" value="ECO:0007669"/>
    <property type="project" value="UniProtKB-KW"/>
</dbReference>
<reference evidence="8" key="1">
    <citation type="submission" date="2023-07" db="EMBL/GenBank/DDBJ databases">
        <title>30 novel species of actinomycetes from the DSMZ collection.</title>
        <authorList>
            <person name="Nouioui I."/>
        </authorList>
    </citation>
    <scope>NUCLEOTIDE SEQUENCE [LARGE SCALE GENOMIC DNA]</scope>
    <source>
        <strain evidence="8">DSM 41981</strain>
    </source>
</reference>
<dbReference type="Pfam" id="PF04686">
    <property type="entry name" value="SsgA"/>
    <property type="match status" value="1"/>
</dbReference>
<evidence type="ECO:0000313" key="7">
    <source>
        <dbReference type="EMBL" id="MDT0438987.1"/>
    </source>
</evidence>
<evidence type="ECO:0000256" key="1">
    <source>
        <dbReference type="ARBA" id="ARBA00004431"/>
    </source>
</evidence>
<evidence type="ECO:0000256" key="5">
    <source>
        <dbReference type="ARBA" id="ARBA00023210"/>
    </source>
</evidence>
<dbReference type="GO" id="GO:0000917">
    <property type="term" value="P:division septum assembly"/>
    <property type="evidence" value="ECO:0007669"/>
    <property type="project" value="UniProtKB-KW"/>
</dbReference>
<keyword evidence="5" id="KW-0717">Septation</keyword>
<dbReference type="RefSeq" id="WP_093835856.1">
    <property type="nucleotide sequence ID" value="NZ_JAVRES010000021.1"/>
</dbReference>
<comment type="subcellular location">
    <subcellularLocation>
        <location evidence="1">Cell septum</location>
    </subcellularLocation>
</comment>
<dbReference type="InterPro" id="IPR006776">
    <property type="entry name" value="SsgB"/>
</dbReference>
<name>A0ABD5EXT8_9ACTN</name>
<dbReference type="AlphaFoldDB" id="A0ABD5EXT8"/>
<dbReference type="GO" id="GO:0030428">
    <property type="term" value="C:cell septum"/>
    <property type="evidence" value="ECO:0007669"/>
    <property type="project" value="UniProtKB-SubCell"/>
</dbReference>
<dbReference type="Gene3D" id="2.30.31.20">
    <property type="entry name" value="Sporulation-specific cell division protein SsgB"/>
    <property type="match status" value="1"/>
</dbReference>
<evidence type="ECO:0000313" key="8">
    <source>
        <dbReference type="Proteomes" id="UP001183535"/>
    </source>
</evidence>